<keyword evidence="1" id="KW-0812">Transmembrane</keyword>
<name>J9GZE7_9ZZZZ</name>
<dbReference type="AlphaFoldDB" id="J9GZE7"/>
<dbReference type="EMBL" id="AMCI01001203">
    <property type="protein sequence ID" value="EJX06310.1"/>
    <property type="molecule type" value="Genomic_DNA"/>
</dbReference>
<sequence length="55" mass="6054">MSQGFVPIVIYLYFFGFLQCLFQVAKVVSVEKSLHGNGIGVKSKLFATAQMVLQA</sequence>
<accession>J9GZE7</accession>
<comment type="caution">
    <text evidence="2">The sequence shown here is derived from an EMBL/GenBank/DDBJ whole genome shotgun (WGS) entry which is preliminary data.</text>
</comment>
<evidence type="ECO:0000313" key="2">
    <source>
        <dbReference type="EMBL" id="EJX06310.1"/>
    </source>
</evidence>
<feature type="transmembrane region" description="Helical" evidence="1">
    <location>
        <begin position="6"/>
        <end position="25"/>
    </location>
</feature>
<keyword evidence="1" id="KW-1133">Transmembrane helix</keyword>
<organism evidence="2">
    <name type="scientific">gut metagenome</name>
    <dbReference type="NCBI Taxonomy" id="749906"/>
    <lineage>
        <taxon>unclassified sequences</taxon>
        <taxon>metagenomes</taxon>
        <taxon>organismal metagenomes</taxon>
    </lineage>
</organism>
<keyword evidence="1" id="KW-0472">Membrane</keyword>
<proteinExistence type="predicted"/>
<protein>
    <submittedName>
        <fullName evidence="2">Uncharacterized protein</fullName>
    </submittedName>
</protein>
<reference evidence="2" key="1">
    <citation type="journal article" date="2012" name="PLoS ONE">
        <title>Gene sets for utilization of primary and secondary nutrition supplies in the distal gut of endangered iberian lynx.</title>
        <authorList>
            <person name="Alcaide M."/>
            <person name="Messina E."/>
            <person name="Richter M."/>
            <person name="Bargiela R."/>
            <person name="Peplies J."/>
            <person name="Huws S.A."/>
            <person name="Newbold C.J."/>
            <person name="Golyshin P.N."/>
            <person name="Simon M.A."/>
            <person name="Lopez G."/>
            <person name="Yakimov M.M."/>
            <person name="Ferrer M."/>
        </authorList>
    </citation>
    <scope>NUCLEOTIDE SEQUENCE</scope>
</reference>
<evidence type="ECO:0000256" key="1">
    <source>
        <dbReference type="SAM" id="Phobius"/>
    </source>
</evidence>
<gene>
    <name evidence="2" type="ORF">EVA_05582</name>
</gene>